<keyword evidence="1" id="KW-0472">Membrane</keyword>
<comment type="caution">
    <text evidence="2">The sequence shown here is derived from an EMBL/GenBank/DDBJ whole genome shotgun (WGS) entry which is preliminary data.</text>
</comment>
<keyword evidence="1" id="KW-0812">Transmembrane</keyword>
<dbReference type="AlphaFoldDB" id="A0AA36NM96"/>
<accession>A0AA36NM96</accession>
<proteinExistence type="predicted"/>
<feature type="transmembrane region" description="Helical" evidence="1">
    <location>
        <begin position="29"/>
        <end position="46"/>
    </location>
</feature>
<keyword evidence="1" id="KW-1133">Transmembrane helix</keyword>
<organism evidence="2 3">
    <name type="scientific">Effrenium voratum</name>
    <dbReference type="NCBI Taxonomy" id="2562239"/>
    <lineage>
        <taxon>Eukaryota</taxon>
        <taxon>Sar</taxon>
        <taxon>Alveolata</taxon>
        <taxon>Dinophyceae</taxon>
        <taxon>Suessiales</taxon>
        <taxon>Symbiodiniaceae</taxon>
        <taxon>Effrenium</taxon>
    </lineage>
</organism>
<evidence type="ECO:0000313" key="3">
    <source>
        <dbReference type="Proteomes" id="UP001178507"/>
    </source>
</evidence>
<keyword evidence="3" id="KW-1185">Reference proteome</keyword>
<protein>
    <submittedName>
        <fullName evidence="2">Uncharacterized protein</fullName>
    </submittedName>
</protein>
<reference evidence="2" key="1">
    <citation type="submission" date="2023-08" db="EMBL/GenBank/DDBJ databases">
        <authorList>
            <person name="Chen Y."/>
            <person name="Shah S."/>
            <person name="Dougan E. K."/>
            <person name="Thang M."/>
            <person name="Chan C."/>
        </authorList>
    </citation>
    <scope>NUCLEOTIDE SEQUENCE</scope>
</reference>
<sequence length="204" mass="22049">MRRLNLWYYTNLTQKTPGAMAEESPTSKAWALPALFGGSAVILAIFPERWGAVFLGLAAVFSSPVAAEIFGGFSITGLSGALASVKKGVVDLLVEVLNPSLQQALPPALVKTFEDERMAHSIVGMMDNMMSDPKFLKVLKNFINTSMTNEELLGSLKKVMQEALADSHLYKSAMHGMANSLNPLHSETLGRMLGRAPSPNPAER</sequence>
<dbReference type="EMBL" id="CAUJNA010003745">
    <property type="protein sequence ID" value="CAJ1408983.1"/>
    <property type="molecule type" value="Genomic_DNA"/>
</dbReference>
<evidence type="ECO:0000256" key="1">
    <source>
        <dbReference type="SAM" id="Phobius"/>
    </source>
</evidence>
<dbReference type="Proteomes" id="UP001178507">
    <property type="component" value="Unassembled WGS sequence"/>
</dbReference>
<feature type="transmembrane region" description="Helical" evidence="1">
    <location>
        <begin position="52"/>
        <end position="78"/>
    </location>
</feature>
<name>A0AA36NM96_9DINO</name>
<gene>
    <name evidence="2" type="ORF">EVOR1521_LOCUS30191</name>
</gene>
<evidence type="ECO:0000313" key="2">
    <source>
        <dbReference type="EMBL" id="CAJ1408983.1"/>
    </source>
</evidence>